<reference evidence="1 2" key="1">
    <citation type="submission" date="2015-03" db="EMBL/GenBank/DDBJ databases">
        <title>Genome assembly of Sandaracinus amylolyticus DSM 53668.</title>
        <authorList>
            <person name="Sharma G."/>
            <person name="Subramanian S."/>
        </authorList>
    </citation>
    <scope>NUCLEOTIDE SEQUENCE [LARGE SCALE GENOMIC DNA]</scope>
    <source>
        <strain evidence="1 2">DSM 53668</strain>
    </source>
</reference>
<gene>
    <name evidence="1" type="ORF">DB32_003635</name>
</gene>
<evidence type="ECO:0000313" key="1">
    <source>
        <dbReference type="EMBL" id="AKF06486.1"/>
    </source>
</evidence>
<dbReference type="EMBL" id="CP011125">
    <property type="protein sequence ID" value="AKF06486.1"/>
    <property type="molecule type" value="Genomic_DNA"/>
</dbReference>
<accession>A0A0F6W3I8</accession>
<dbReference type="STRING" id="927083.DB32_003635"/>
<dbReference type="Pfam" id="PF10722">
    <property type="entry name" value="YbjN"/>
    <property type="match status" value="1"/>
</dbReference>
<keyword evidence="2" id="KW-1185">Reference proteome</keyword>
<dbReference type="Gene3D" id="3.30.1460.10">
    <property type="match status" value="1"/>
</dbReference>
<evidence type="ECO:0008006" key="3">
    <source>
        <dbReference type="Google" id="ProtNLM"/>
    </source>
</evidence>
<dbReference type="CDD" id="cd17036">
    <property type="entry name" value="T3SC_YbjN-like_1"/>
    <property type="match status" value="1"/>
</dbReference>
<dbReference type="Proteomes" id="UP000034883">
    <property type="component" value="Chromosome"/>
</dbReference>
<organism evidence="1 2">
    <name type="scientific">Sandaracinus amylolyticus</name>
    <dbReference type="NCBI Taxonomy" id="927083"/>
    <lineage>
        <taxon>Bacteria</taxon>
        <taxon>Pseudomonadati</taxon>
        <taxon>Myxococcota</taxon>
        <taxon>Polyangia</taxon>
        <taxon>Polyangiales</taxon>
        <taxon>Sandaracinaceae</taxon>
        <taxon>Sandaracinus</taxon>
    </lineage>
</organism>
<sequence length="157" mass="16465">MTMAADDDTKRAITLVEEAIGRLGIDAASAKLTGDADVASYVLRRGSARIVVAVHAPAAGREGSLRIAAPVVKIPAADAQRAALFQHVLELNARELVGAAFGLLGGDVVVVSERALRDLDASEVDAAIRSVGRLADSWDDALATRFSTQRSSDQRSE</sequence>
<dbReference type="SUPFAM" id="SSF69635">
    <property type="entry name" value="Type III secretory system chaperone-like"/>
    <property type="match status" value="1"/>
</dbReference>
<name>A0A0F6W3I8_9BACT</name>
<dbReference type="InterPro" id="IPR019660">
    <property type="entry name" value="Put_sensory_transdc_reg_YbjN"/>
</dbReference>
<evidence type="ECO:0000313" key="2">
    <source>
        <dbReference type="Proteomes" id="UP000034883"/>
    </source>
</evidence>
<dbReference type="KEGG" id="samy:DB32_003635"/>
<proteinExistence type="predicted"/>
<dbReference type="AlphaFoldDB" id="A0A0F6W3I8"/>
<protein>
    <recommendedName>
        <fullName evidence="3">YbjN domain-containing protein</fullName>
    </recommendedName>
</protein>